<dbReference type="PROSITE" id="PS50931">
    <property type="entry name" value="HTH_LYSR"/>
    <property type="match status" value="1"/>
</dbReference>
<dbReference type="STRING" id="161398.PP2015_3316"/>
<dbReference type="Pfam" id="PF00126">
    <property type="entry name" value="HTH_1"/>
    <property type="match status" value="1"/>
</dbReference>
<dbReference type="KEGG" id="pphe:PP2015_3316"/>
<gene>
    <name evidence="6" type="ORF">PP2015_3316</name>
</gene>
<dbReference type="InterPro" id="IPR000847">
    <property type="entry name" value="LysR_HTH_N"/>
</dbReference>
<dbReference type="FunFam" id="1.10.10.10:FF:000001">
    <property type="entry name" value="LysR family transcriptional regulator"/>
    <property type="match status" value="1"/>
</dbReference>
<dbReference type="PANTHER" id="PTHR30537:SF10">
    <property type="entry name" value="TRANSCRIPTIONAL REGULATOR-RELATED"/>
    <property type="match status" value="1"/>
</dbReference>
<dbReference type="GO" id="GO:0006351">
    <property type="term" value="P:DNA-templated transcription"/>
    <property type="evidence" value="ECO:0007669"/>
    <property type="project" value="TreeGrafter"/>
</dbReference>
<dbReference type="InterPro" id="IPR036390">
    <property type="entry name" value="WH_DNA-bd_sf"/>
</dbReference>
<evidence type="ECO:0000256" key="2">
    <source>
        <dbReference type="ARBA" id="ARBA00023015"/>
    </source>
</evidence>
<keyword evidence="4" id="KW-0804">Transcription</keyword>
<evidence type="ECO:0000313" key="6">
    <source>
        <dbReference type="EMBL" id="ALO43792.1"/>
    </source>
</evidence>
<reference evidence="6 7" key="1">
    <citation type="submission" date="2015-11" db="EMBL/GenBank/DDBJ databases">
        <authorList>
            <person name="Zhang Y."/>
            <person name="Guo Z."/>
        </authorList>
    </citation>
    <scope>NUCLEOTIDE SEQUENCE [LARGE SCALE GENOMIC DNA]</scope>
    <source>
        <strain evidence="6 7">KCTC 12086</strain>
    </source>
</reference>
<dbReference type="OrthoDB" id="9786526at2"/>
<evidence type="ECO:0000256" key="4">
    <source>
        <dbReference type="ARBA" id="ARBA00023163"/>
    </source>
</evidence>
<proteinExistence type="inferred from homology"/>
<dbReference type="PATRIC" id="fig|161398.10.peg.3381"/>
<evidence type="ECO:0000256" key="1">
    <source>
        <dbReference type="ARBA" id="ARBA00009437"/>
    </source>
</evidence>
<sequence>MNSWQGINEFVAVAQSGSFTQAAKRLGVSTAHISRQVTALEEKHSTKLFYRSTRKVALTEEGQVFFHHCQHALTGLEEAERAISNLRDTPQGLIKMTAPVAYGEQFIMPLVHDFMRQYPEVEVQMFLSNQTFDLVAEGFDLAIRLGKLNDSTMMAKRLTSRIQYVCASPDYLRQYGAPHTLDELKQHHCLTGNSEYWRFLVEGKERTLKMKSRLNCNSGFALRDAALKGLGIIKLPDYYIADDLKQGNLVEVLPQYLEAEEGIWALYPHNRHLSPKVRLLVDYLNAHLDSDNNAQ</sequence>
<dbReference type="GO" id="GO:0043565">
    <property type="term" value="F:sequence-specific DNA binding"/>
    <property type="evidence" value="ECO:0007669"/>
    <property type="project" value="TreeGrafter"/>
</dbReference>
<comment type="similarity">
    <text evidence="1">Belongs to the LysR transcriptional regulatory family.</text>
</comment>
<keyword evidence="7" id="KW-1185">Reference proteome</keyword>
<dbReference type="Gene3D" id="3.40.190.290">
    <property type="match status" value="1"/>
</dbReference>
<dbReference type="EMBL" id="CP013187">
    <property type="protein sequence ID" value="ALO43792.1"/>
    <property type="molecule type" value="Genomic_DNA"/>
</dbReference>
<evidence type="ECO:0000313" key="7">
    <source>
        <dbReference type="Proteomes" id="UP000061457"/>
    </source>
</evidence>
<dbReference type="InterPro" id="IPR005119">
    <property type="entry name" value="LysR_subst-bd"/>
</dbReference>
<dbReference type="Proteomes" id="UP000061457">
    <property type="component" value="Chromosome I"/>
</dbReference>
<dbReference type="PANTHER" id="PTHR30537">
    <property type="entry name" value="HTH-TYPE TRANSCRIPTIONAL REGULATOR"/>
    <property type="match status" value="1"/>
</dbReference>
<dbReference type="Gene3D" id="1.10.10.10">
    <property type="entry name" value="Winged helix-like DNA-binding domain superfamily/Winged helix DNA-binding domain"/>
    <property type="match status" value="1"/>
</dbReference>
<dbReference type="SUPFAM" id="SSF46785">
    <property type="entry name" value="Winged helix' DNA-binding domain"/>
    <property type="match status" value="1"/>
</dbReference>
<dbReference type="InterPro" id="IPR058163">
    <property type="entry name" value="LysR-type_TF_proteobact-type"/>
</dbReference>
<evidence type="ECO:0000256" key="3">
    <source>
        <dbReference type="ARBA" id="ARBA00023125"/>
    </source>
</evidence>
<dbReference type="FunFam" id="3.40.190.290:FF:000001">
    <property type="entry name" value="Transcriptional regulator, LysR family"/>
    <property type="match status" value="1"/>
</dbReference>
<keyword evidence="2" id="KW-0805">Transcription regulation</keyword>
<organism evidence="6 7">
    <name type="scientific">Pseudoalteromonas phenolica</name>
    <dbReference type="NCBI Taxonomy" id="161398"/>
    <lineage>
        <taxon>Bacteria</taxon>
        <taxon>Pseudomonadati</taxon>
        <taxon>Pseudomonadota</taxon>
        <taxon>Gammaproteobacteria</taxon>
        <taxon>Alteromonadales</taxon>
        <taxon>Pseudoalteromonadaceae</taxon>
        <taxon>Pseudoalteromonas</taxon>
    </lineage>
</organism>
<dbReference type="Pfam" id="PF03466">
    <property type="entry name" value="LysR_substrate"/>
    <property type="match status" value="1"/>
</dbReference>
<dbReference type="AlphaFoldDB" id="A0A0S2K5W4"/>
<feature type="domain" description="HTH lysR-type" evidence="5">
    <location>
        <begin position="10"/>
        <end position="59"/>
    </location>
</feature>
<evidence type="ECO:0000259" key="5">
    <source>
        <dbReference type="PROSITE" id="PS50931"/>
    </source>
</evidence>
<dbReference type="SUPFAM" id="SSF53850">
    <property type="entry name" value="Periplasmic binding protein-like II"/>
    <property type="match status" value="1"/>
</dbReference>
<name>A0A0S2K5W4_9GAMM</name>
<dbReference type="InterPro" id="IPR036388">
    <property type="entry name" value="WH-like_DNA-bd_sf"/>
</dbReference>
<dbReference type="GO" id="GO:0003700">
    <property type="term" value="F:DNA-binding transcription factor activity"/>
    <property type="evidence" value="ECO:0007669"/>
    <property type="project" value="InterPro"/>
</dbReference>
<accession>A0A0S2K5W4</accession>
<keyword evidence="3" id="KW-0238">DNA-binding</keyword>
<dbReference type="RefSeq" id="WP_058031433.1">
    <property type="nucleotide sequence ID" value="NZ_CP013187.1"/>
</dbReference>
<protein>
    <submittedName>
        <fullName evidence="6">Transcriptional regulator, LysR family protein</fullName>
    </submittedName>
</protein>